<organism evidence="2">
    <name type="scientific">Solanum chacoense</name>
    <name type="common">Chaco potato</name>
    <dbReference type="NCBI Taxonomy" id="4108"/>
    <lineage>
        <taxon>Eukaryota</taxon>
        <taxon>Viridiplantae</taxon>
        <taxon>Streptophyta</taxon>
        <taxon>Embryophyta</taxon>
        <taxon>Tracheophyta</taxon>
        <taxon>Spermatophyta</taxon>
        <taxon>Magnoliopsida</taxon>
        <taxon>eudicotyledons</taxon>
        <taxon>Gunneridae</taxon>
        <taxon>Pentapetalae</taxon>
        <taxon>asterids</taxon>
        <taxon>lamiids</taxon>
        <taxon>Solanales</taxon>
        <taxon>Solanaceae</taxon>
        <taxon>Solanoideae</taxon>
        <taxon>Solaneae</taxon>
        <taxon>Solanum</taxon>
    </lineage>
</organism>
<keyword evidence="1" id="KW-1133">Transmembrane helix</keyword>
<protein>
    <submittedName>
        <fullName evidence="2">Putative ovule protein</fullName>
    </submittedName>
</protein>
<name>A0A0V0GQW2_SOLCH</name>
<keyword evidence="1" id="KW-0472">Membrane</keyword>
<proteinExistence type="predicted"/>
<dbReference type="AlphaFoldDB" id="A0A0V0GQW2"/>
<feature type="transmembrane region" description="Helical" evidence="1">
    <location>
        <begin position="20"/>
        <end position="44"/>
    </location>
</feature>
<evidence type="ECO:0000313" key="2">
    <source>
        <dbReference type="EMBL" id="JAP10298.1"/>
    </source>
</evidence>
<accession>A0A0V0GQW2</accession>
<dbReference type="EMBL" id="GEDG01033357">
    <property type="protein sequence ID" value="JAP10298.1"/>
    <property type="molecule type" value="Transcribed_RNA"/>
</dbReference>
<keyword evidence="1" id="KW-0812">Transmembrane</keyword>
<evidence type="ECO:0000256" key="1">
    <source>
        <dbReference type="SAM" id="Phobius"/>
    </source>
</evidence>
<reference evidence="2" key="1">
    <citation type="submission" date="2015-12" db="EMBL/GenBank/DDBJ databases">
        <title>Gene expression during late stages of embryo sac development: a critical building block for successful pollen-pistil interactions.</title>
        <authorList>
            <person name="Liu Y."/>
            <person name="Joly V."/>
            <person name="Sabar M."/>
            <person name="Matton D.P."/>
        </authorList>
    </citation>
    <scope>NUCLEOTIDE SEQUENCE</scope>
</reference>
<sequence length="60" mass="7222">MHKMWATADKQLKIRAMASFILWIVNLLCKLGMSSTFWNIYFYFNMFGKIIHHPMRGLLR</sequence>